<gene>
    <name evidence="2" type="ORF">SAMN05660313_01201</name>
</gene>
<dbReference type="STRING" id="76595.SAMN05660313_01201"/>
<keyword evidence="3" id="KW-1185">Reference proteome</keyword>
<protein>
    <submittedName>
        <fullName evidence="2">Uncharacterized protein</fullName>
    </submittedName>
</protein>
<keyword evidence="1" id="KW-0732">Signal</keyword>
<name>A0A1K1N5S9_9FLAO</name>
<evidence type="ECO:0000256" key="1">
    <source>
        <dbReference type="SAM" id="SignalP"/>
    </source>
</evidence>
<reference evidence="3" key="1">
    <citation type="submission" date="2016-11" db="EMBL/GenBank/DDBJ databases">
        <authorList>
            <person name="Varghese N."/>
            <person name="Submissions S."/>
        </authorList>
    </citation>
    <scope>NUCLEOTIDE SEQUENCE [LARGE SCALE GENOMIC DNA]</scope>
    <source>
        <strain evidence="3">DSM 24786</strain>
    </source>
</reference>
<dbReference type="OrthoDB" id="1448236at2"/>
<accession>A0A1K1N5S9</accession>
<evidence type="ECO:0000313" key="3">
    <source>
        <dbReference type="Proteomes" id="UP000183257"/>
    </source>
</evidence>
<dbReference type="Proteomes" id="UP000183257">
    <property type="component" value="Unassembled WGS sequence"/>
</dbReference>
<sequence>MKAIITLLFVLFIGLSAQAQEANVTPVVKIETKEVKATEVKKDALQEKAEVARLYKFKNSKIKKALAFSTKRNKSKVA</sequence>
<dbReference type="AlphaFoldDB" id="A0A1K1N5S9"/>
<organism evidence="2 3">
    <name type="scientific">Cellulophaga fucicola</name>
    <dbReference type="NCBI Taxonomy" id="76595"/>
    <lineage>
        <taxon>Bacteria</taxon>
        <taxon>Pseudomonadati</taxon>
        <taxon>Bacteroidota</taxon>
        <taxon>Flavobacteriia</taxon>
        <taxon>Flavobacteriales</taxon>
        <taxon>Flavobacteriaceae</taxon>
        <taxon>Cellulophaga</taxon>
    </lineage>
</organism>
<evidence type="ECO:0000313" key="2">
    <source>
        <dbReference type="EMBL" id="SFW30794.1"/>
    </source>
</evidence>
<proteinExistence type="predicted"/>
<feature type="chain" id="PRO_5009665944" evidence="1">
    <location>
        <begin position="20"/>
        <end position="78"/>
    </location>
</feature>
<dbReference type="RefSeq" id="WP_072302830.1">
    <property type="nucleotide sequence ID" value="NZ_CBDUMO010000023.1"/>
</dbReference>
<dbReference type="EMBL" id="FPIY01000001">
    <property type="protein sequence ID" value="SFW30794.1"/>
    <property type="molecule type" value="Genomic_DNA"/>
</dbReference>
<feature type="signal peptide" evidence="1">
    <location>
        <begin position="1"/>
        <end position="19"/>
    </location>
</feature>